<dbReference type="Pfam" id="PF08450">
    <property type="entry name" value="SGL"/>
    <property type="match status" value="1"/>
</dbReference>
<feature type="chain" id="PRO_5045354791" evidence="2">
    <location>
        <begin position="28"/>
        <end position="308"/>
    </location>
</feature>
<evidence type="ECO:0000259" key="3">
    <source>
        <dbReference type="Pfam" id="PF08450"/>
    </source>
</evidence>
<feature type="domain" description="SMP-30/Gluconolactonase/LRE-like region" evidence="3">
    <location>
        <begin position="53"/>
        <end position="293"/>
    </location>
</feature>
<keyword evidence="1" id="KW-0378">Hydrolase</keyword>
<evidence type="ECO:0000313" key="5">
    <source>
        <dbReference type="Proteomes" id="UP001501367"/>
    </source>
</evidence>
<dbReference type="SUPFAM" id="SSF63829">
    <property type="entry name" value="Calcium-dependent phosphotriesterase"/>
    <property type="match status" value="1"/>
</dbReference>
<keyword evidence="5" id="KW-1185">Reference proteome</keyword>
<protein>
    <submittedName>
        <fullName evidence="4">SMP-30/gluconolactonase/LRE family protein</fullName>
    </submittedName>
</protein>
<evidence type="ECO:0000256" key="2">
    <source>
        <dbReference type="SAM" id="SignalP"/>
    </source>
</evidence>
<feature type="signal peptide" evidence="2">
    <location>
        <begin position="1"/>
        <end position="27"/>
    </location>
</feature>
<dbReference type="Gene3D" id="2.120.10.30">
    <property type="entry name" value="TolB, C-terminal domain"/>
    <property type="match status" value="1"/>
</dbReference>
<evidence type="ECO:0000256" key="1">
    <source>
        <dbReference type="ARBA" id="ARBA00022801"/>
    </source>
</evidence>
<reference evidence="5" key="1">
    <citation type="journal article" date="2019" name="Int. J. Syst. Evol. Microbiol.">
        <title>The Global Catalogue of Microorganisms (GCM) 10K type strain sequencing project: providing services to taxonomists for standard genome sequencing and annotation.</title>
        <authorList>
            <consortium name="The Broad Institute Genomics Platform"/>
            <consortium name="The Broad Institute Genome Sequencing Center for Infectious Disease"/>
            <person name="Wu L."/>
            <person name="Ma J."/>
        </authorList>
    </citation>
    <scope>NUCLEOTIDE SEQUENCE [LARGE SCALE GENOMIC DNA]</scope>
    <source>
        <strain evidence="5">JCM 17336</strain>
    </source>
</reference>
<keyword evidence="2" id="KW-0732">Signal</keyword>
<dbReference type="InterPro" id="IPR011042">
    <property type="entry name" value="6-blade_b-propeller_TolB-like"/>
</dbReference>
<dbReference type="PANTHER" id="PTHR47572">
    <property type="entry name" value="LIPOPROTEIN-RELATED"/>
    <property type="match status" value="1"/>
</dbReference>
<evidence type="ECO:0000313" key="4">
    <source>
        <dbReference type="EMBL" id="GAA3746157.1"/>
    </source>
</evidence>
<dbReference type="RefSeq" id="WP_278021120.1">
    <property type="nucleotide sequence ID" value="NZ_BAABDT010000006.1"/>
</dbReference>
<organism evidence="4 5">
    <name type="scientific">Flavobacterium ginsengisoli</name>
    <dbReference type="NCBI Taxonomy" id="871694"/>
    <lineage>
        <taxon>Bacteria</taxon>
        <taxon>Pseudomonadati</taxon>
        <taxon>Bacteroidota</taxon>
        <taxon>Flavobacteriia</taxon>
        <taxon>Flavobacteriales</taxon>
        <taxon>Flavobacteriaceae</taxon>
        <taxon>Flavobacterium</taxon>
    </lineage>
</organism>
<dbReference type="EMBL" id="BAABDT010000006">
    <property type="protein sequence ID" value="GAA3746157.1"/>
    <property type="molecule type" value="Genomic_DNA"/>
</dbReference>
<dbReference type="InterPro" id="IPR051262">
    <property type="entry name" value="SMP-30/CGR1_Lactonase"/>
</dbReference>
<gene>
    <name evidence="4" type="ORF">GCM10022422_33070</name>
</gene>
<accession>A0ABP7FTJ6</accession>
<dbReference type="Proteomes" id="UP001501367">
    <property type="component" value="Unassembled WGS sequence"/>
</dbReference>
<dbReference type="PANTHER" id="PTHR47572:SF4">
    <property type="entry name" value="LACTONASE DRP35"/>
    <property type="match status" value="1"/>
</dbReference>
<sequence>MMNLFQLKIKSYFLFLITLTFTNFISAQTSKEKSQSIIAKGAVLTKLSSQFSFTEGPAADKKGNIYFTDQPNNRIMKWSVKGKLSVFMENAGRANGLYFDHAGNLLACADEKNELWKIDKNKNHTVLLNNFEGRRLNGPNDLWVDPKGGIYFTDPFYQRDYWTHTSKEIEKECVYYLSPDKSKIINVENDLVKPNGIIGTSDGKTVFVADIAGNKTYSYTIENNGSLDKKTLFTESGSDGMTIDESGNIYLCGKGVTIFNPKGEKIAHIDVPESWTANVCFGGKKFKTLFITAGKSVYTIEMNVRGMK</sequence>
<dbReference type="InterPro" id="IPR013658">
    <property type="entry name" value="SGL"/>
</dbReference>
<comment type="caution">
    <text evidence="4">The sequence shown here is derived from an EMBL/GenBank/DDBJ whole genome shotgun (WGS) entry which is preliminary data.</text>
</comment>
<proteinExistence type="predicted"/>
<name>A0ABP7FTJ6_9FLAO</name>